<comment type="caution">
    <text evidence="3">The sequence shown here is derived from an EMBL/GenBank/DDBJ whole genome shotgun (WGS) entry which is preliminary data.</text>
</comment>
<dbReference type="EMBL" id="BRYA01000146">
    <property type="protein sequence ID" value="GMI41308.1"/>
    <property type="molecule type" value="Genomic_DNA"/>
</dbReference>
<feature type="domain" description="DCD" evidence="2">
    <location>
        <begin position="1313"/>
        <end position="1439"/>
    </location>
</feature>
<dbReference type="SMART" id="SM00767">
    <property type="entry name" value="DCD"/>
    <property type="match status" value="1"/>
</dbReference>
<gene>
    <name evidence="3" type="ORF">TrCOL_g7668</name>
</gene>
<dbReference type="PROSITE" id="PS51222">
    <property type="entry name" value="DCD"/>
    <property type="match status" value="1"/>
</dbReference>
<feature type="compositionally biased region" description="Polar residues" evidence="1">
    <location>
        <begin position="29"/>
        <end position="46"/>
    </location>
</feature>
<dbReference type="InterPro" id="IPR003613">
    <property type="entry name" value="Ubox_domain"/>
</dbReference>
<dbReference type="GO" id="GO:0016422">
    <property type="term" value="F:mRNA (2'-O-methyladenosine-N6-)-methyltransferase activity"/>
    <property type="evidence" value="ECO:0007669"/>
    <property type="project" value="InterPro"/>
</dbReference>
<dbReference type="GO" id="GO:0004842">
    <property type="term" value="F:ubiquitin-protein transferase activity"/>
    <property type="evidence" value="ECO:0007669"/>
    <property type="project" value="InterPro"/>
</dbReference>
<keyword evidence="4" id="KW-1185">Reference proteome</keyword>
<feature type="compositionally biased region" description="Polar residues" evidence="1">
    <location>
        <begin position="1"/>
        <end position="10"/>
    </location>
</feature>
<feature type="region of interest" description="Disordered" evidence="1">
    <location>
        <begin position="1"/>
        <end position="46"/>
    </location>
</feature>
<dbReference type="Pfam" id="PF12237">
    <property type="entry name" value="PCIF1_WW"/>
    <property type="match status" value="1"/>
</dbReference>
<dbReference type="CDD" id="cd01763">
    <property type="entry name" value="Ubl_SUMO_like"/>
    <property type="match status" value="1"/>
</dbReference>
<feature type="compositionally biased region" description="Acidic residues" evidence="1">
    <location>
        <begin position="1263"/>
        <end position="1283"/>
    </location>
</feature>
<feature type="compositionally biased region" description="Basic and acidic residues" evidence="1">
    <location>
        <begin position="142"/>
        <end position="157"/>
    </location>
</feature>
<feature type="compositionally biased region" description="Polar residues" evidence="1">
    <location>
        <begin position="567"/>
        <end position="579"/>
    </location>
</feature>
<dbReference type="GO" id="GO:0016567">
    <property type="term" value="P:protein ubiquitination"/>
    <property type="evidence" value="ECO:0007669"/>
    <property type="project" value="InterPro"/>
</dbReference>
<evidence type="ECO:0000313" key="4">
    <source>
        <dbReference type="Proteomes" id="UP001165065"/>
    </source>
</evidence>
<name>A0A9W7GCA6_9STRA</name>
<feature type="region of interest" description="Disordered" evidence="1">
    <location>
        <begin position="367"/>
        <end position="586"/>
    </location>
</feature>
<feature type="compositionally biased region" description="Basic and acidic residues" evidence="1">
    <location>
        <begin position="367"/>
        <end position="473"/>
    </location>
</feature>
<dbReference type="InterPro" id="IPR039881">
    <property type="entry name" value="PCIF1-like"/>
</dbReference>
<dbReference type="InterPro" id="IPR013083">
    <property type="entry name" value="Znf_RING/FYVE/PHD"/>
</dbReference>
<sequence>MSKSANSGSSGDFDPKNLAREDSNEAEPPSSSQEATQETHLPWRHNSSSHKVVVSIKWDGAPEGLSTSVTSPLYRIPTTRTLDIIFTKFANGAGMKQSDFIFCFEGNVITGTDTVDSVGIATAAKRVVTAMLANFTVAPKPQDTKDSLDAGGDRGTEIKQTPANTEAKAAKAASKTPDVGLKRKVEDSTIDEGDDEPPAALSDSTSDGGNPPPLLSDSESDEAPMLSDSESDEAPSLSDSESDEAPMLSDSDSDEGSNGGEVPYLSSGSSSDSSGEDDDEYDTTNVPFVDPRIVDPNNLFNGMSFGQREQQAWEMKEEERKAAAEKREREREIRRVMEAERERERAREKILKKERREAFKAEKARLAEVKKREKAEKEKERAKEEEKKKAERAEMRRIEEAKRREFLAELAKQEAADKEKAAEKARIKEREKKKQQEEEARKRQEEEEKLAEKRKQANLEKLAAREAAREEAKKKKKKKTLEEELMEIEEMGKKKNKLKKKKAMEEAKKKEDEEKARIAKEKEERKRAEEEAEIRRLQKAKEVAEQIEEAKRQKRIADEAEKVKSGSLLSNPHSVATQEASRDRIKSDALRRLAEVERTYAVANDAPTQVPAPNDSPAKQEDCLLRYVSTNGAKSYVFFCDNNTEEICNGERTFADFVGKFRELQDIVTLSHCFPPTKFPGEENAMKALRDVALKSRPTNDDSLLVKAPTILFLYNYESKFLWGPYVALSGPTVYETVYSPGCIDFESRHFPCQIKVKPVLTKMMVNMEMRSVPKKAQMRGTDIIKGFCAPDFTSKYVIAVTGANCKYEYHPDSSTVKSGTDQDFPNLRTPSLSSPSSSIASYPLSRHSTCLLPFTQSFFCDSHFRGIEDAVFDSLDSSMTFSSSIENCPTIVANSINTKEIASSKVFFMLASSTLNHLSRAIPDEASSPAFSQPQQHLFEAIRGLVKVASYCNDIVNDKLQKCRFIVERLHRLHFPGDTYKNDLDMTAMIRKLAGEKQQNREAYKNDLEELRRYGNNACHESDFNIVTNSDIVSCALRVFTVEFVSFMGKLLNDKDLEFHLPSNVFEKLGPGSRFRRLAAQKCLAPAICKIKNLIVSTPGNKTTLHVDTILHVVEKPALVYMLGRTEPVVRVVLSDGIESVYATLPSGRETHPTLHSYIDILQWRLDFDKKCIFEGARHVVVNVIEVLEYSTYIPKYGVEMMEFEKRCGAIPPKLICTFGPPSYDGNMGNMGAIVANVEEWEKGIKASYLSAIKRAEKNDPSDSEDDDSSASEQEAGFDEDTPAMPVKPKLLVPNRIEGNSGSRYLNIVDYRDQPGFIWHCNEKTRVECVKMRLFGAPYESWKTYYDCEIGSIVYLFNFEKKQLTGPCVSVSQKGKHEPTAFKGRFPCQIRVKFFGEDKDTNEPGFTPRTMSLSDPAVKRILDLSPLNGRQKLYTLTERQQELMTELFVGTEDPRKAAAQKQEETRVAKINDNNNKTYEKDLMNYYHILEKLENEKFERTTRTWDKEAERILRSEKRAKAKEKMHREIRQHLDRFEKSTSSDTVSAEMSIRRREGEEPMCVECCSGSRGFYPIDIAGQADFCAVSKLCEYDTSITKLRDGGECITLPVLATVRKLLGVMHQTGDPGSRKEALFYLFNVLDDNTLKPDPSTQRTILGFALSLGAFNGLELEVVEDKSGAGSATFLDKVADFMTFVGDARKLKELKDFQKRWRKVKFFFDSKVVFPTPSLVLPPTGDPDYQKTVQEDDEQIQKGLVCVISQELFEDPVTIQGDESGQTFERAEVQEWILCRGTHPLYVARKLSKDTKLIPNENKKREVEAYLKAKKEAVAKKEAKESKLIESSADLAALLGLKEDRLKDQEEENTMAPGIDPGDYFEADELIQLNKEIARSYEGDEHPLTANYRIREFREMVDLLVEDVAKGRFKGKKFDGDDAPFSRKTKGYRRNIEELIKEMMNQYIFAAAKEFRNQQEAGTKEPDSDYAIPFLGRDCTQRIFATLVSGPGKWSPQLQPGRDAEKLADFLTDGVKRCSRRVAEFALEIRENYPQQVTDQNLGMLKHETKQGVTITVGKFRDFGYDDFSTEIPSVHLFREHYEKLYDCYLNSQGVAKPRFSDPQICSINCRIFTVASRYNLFGEMKGGYHSSITAETMNALKKNFGVTHECFASPFNMQSKTYNSVFYETDFFFGSYGSFYDFHPKQGSFEVNPPFDDDSINKMLRHVFELLVESENELPLSFIIVVPTLRTVDNACRGKVVRDYDFGGFESYISKELRVKSAHFYKGMQHTTDKRLGGSSSLEHVGWEARHDTTVVFAQNAAGRKKWQVTKERVDELTTAFETEPDMLFFRDAQVNRSEEFQGETRSFDSTPGAVTRGRGGGGLAGGIVGGLVGVGGGTGSSGTGSSDVLDGPNDRADSPLNMESTLLGGRLLVRAKPPAAPLHVSDSLHRMQDLQANLAKLNVSQKDDDPGVGVDLAAAGLR</sequence>
<dbReference type="PANTHER" id="PTHR21727:SF0">
    <property type="entry name" value="MRNA (2'-O-METHYLADENOSINE-N(6)-)-METHYLTRANSFERASE"/>
    <property type="match status" value="1"/>
</dbReference>
<evidence type="ECO:0000256" key="1">
    <source>
        <dbReference type="SAM" id="MobiDB-lite"/>
    </source>
</evidence>
<dbReference type="InterPro" id="IPR013989">
    <property type="entry name" value="Dev_and_cell_death_domain"/>
</dbReference>
<feature type="region of interest" description="Disordered" evidence="1">
    <location>
        <begin position="2389"/>
        <end position="2409"/>
    </location>
</feature>
<dbReference type="SMART" id="SM00504">
    <property type="entry name" value="Ubox"/>
    <property type="match status" value="1"/>
</dbReference>
<dbReference type="CDD" id="cd22249">
    <property type="entry name" value="UDM1_RNF168_RNF169-like"/>
    <property type="match status" value="1"/>
</dbReference>
<dbReference type="OrthoDB" id="193787at2759"/>
<accession>A0A9W7GCA6</accession>
<dbReference type="Pfam" id="PF10539">
    <property type="entry name" value="Dev_Cell_Death"/>
    <property type="match status" value="1"/>
</dbReference>
<dbReference type="InterPro" id="IPR022035">
    <property type="entry name" value="PCIF1_WW"/>
</dbReference>
<proteinExistence type="predicted"/>
<dbReference type="PANTHER" id="PTHR21727">
    <property type="entry name" value="PHOSPHORYLATED CTD INTERACTING FACTOR 1"/>
    <property type="match status" value="1"/>
</dbReference>
<dbReference type="Pfam" id="PF04564">
    <property type="entry name" value="U-box"/>
    <property type="match status" value="1"/>
</dbReference>
<feature type="compositionally biased region" description="Basic and acidic residues" evidence="1">
    <location>
        <begin position="13"/>
        <end position="23"/>
    </location>
</feature>
<dbReference type="SUPFAM" id="SSF57850">
    <property type="entry name" value="RING/U-box"/>
    <property type="match status" value="1"/>
</dbReference>
<evidence type="ECO:0000313" key="3">
    <source>
        <dbReference type="EMBL" id="GMI41308.1"/>
    </source>
</evidence>
<organism evidence="3 4">
    <name type="scientific">Triparma columacea</name>
    <dbReference type="NCBI Taxonomy" id="722753"/>
    <lineage>
        <taxon>Eukaryota</taxon>
        <taxon>Sar</taxon>
        <taxon>Stramenopiles</taxon>
        <taxon>Ochrophyta</taxon>
        <taxon>Bolidophyceae</taxon>
        <taxon>Parmales</taxon>
        <taxon>Triparmaceae</taxon>
        <taxon>Triparma</taxon>
    </lineage>
</organism>
<dbReference type="Gene3D" id="3.30.40.10">
    <property type="entry name" value="Zinc/RING finger domain, C3HC4 (zinc finger)"/>
    <property type="match status" value="1"/>
</dbReference>
<reference evidence="4" key="1">
    <citation type="journal article" date="2023" name="Commun. Biol.">
        <title>Genome analysis of Parmales, the sister group of diatoms, reveals the evolutionary specialization of diatoms from phago-mixotrophs to photoautotrophs.</title>
        <authorList>
            <person name="Ban H."/>
            <person name="Sato S."/>
            <person name="Yoshikawa S."/>
            <person name="Yamada K."/>
            <person name="Nakamura Y."/>
            <person name="Ichinomiya M."/>
            <person name="Sato N."/>
            <person name="Blanc-Mathieu R."/>
            <person name="Endo H."/>
            <person name="Kuwata A."/>
            <person name="Ogata H."/>
        </authorList>
    </citation>
    <scope>NUCLEOTIDE SEQUENCE [LARGE SCALE GENOMIC DNA]</scope>
</reference>
<feature type="region of interest" description="Disordered" evidence="1">
    <location>
        <begin position="139"/>
        <end position="303"/>
    </location>
</feature>
<dbReference type="Proteomes" id="UP001165065">
    <property type="component" value="Unassembled WGS sequence"/>
</dbReference>
<feature type="compositionally biased region" description="Acidic residues" evidence="1">
    <location>
        <begin position="188"/>
        <end position="197"/>
    </location>
</feature>
<feature type="compositionally biased region" description="Basic and acidic residues" evidence="1">
    <location>
        <begin position="503"/>
        <end position="564"/>
    </location>
</feature>
<feature type="region of interest" description="Disordered" evidence="1">
    <location>
        <begin position="1257"/>
        <end position="1292"/>
    </location>
</feature>
<dbReference type="GO" id="GO:0099122">
    <property type="term" value="F:RNA polymerase II C-terminal domain binding"/>
    <property type="evidence" value="ECO:0007669"/>
    <property type="project" value="InterPro"/>
</dbReference>
<evidence type="ECO:0000259" key="2">
    <source>
        <dbReference type="PROSITE" id="PS51222"/>
    </source>
</evidence>
<protein>
    <recommendedName>
        <fullName evidence="2">DCD domain-containing protein</fullName>
    </recommendedName>
</protein>